<accession>A0A2M8LIE2</accession>
<dbReference type="Proteomes" id="UP000231436">
    <property type="component" value="Unassembled WGS sequence"/>
</dbReference>
<feature type="chain" id="PRO_5014948254" description="Lipoprotein" evidence="1">
    <location>
        <begin position="22"/>
        <end position="176"/>
    </location>
</feature>
<evidence type="ECO:0008006" key="4">
    <source>
        <dbReference type="Google" id="ProtNLM"/>
    </source>
</evidence>
<sequence>MKVLWLLIGPILFLSGCGSVAEIPETNLAPVEEQVDLIQGEQYINTRFGYAFGVPEGMGVYALTAEQTAVGAEADSSLVFLVEGETNFFTIRGIEEARSPHEWLTQNLAFFYPTGEASQRLGEFAGSQALFLRGAGTSESPAQLIVFRLGEYLIVITYEQETEVFETVLESFSAIK</sequence>
<reference evidence="3" key="1">
    <citation type="submission" date="2017-09" db="EMBL/GenBank/DDBJ databases">
        <title>Depth-based differentiation of microbial function through sediment-hosted aquifers and enrichment of novel symbionts in the deep terrestrial subsurface.</title>
        <authorList>
            <person name="Probst A.J."/>
            <person name="Ladd B."/>
            <person name="Jarett J.K."/>
            <person name="Geller-Mcgrath D.E."/>
            <person name="Sieber C.M.K."/>
            <person name="Emerson J.B."/>
            <person name="Anantharaman K."/>
            <person name="Thomas B.C."/>
            <person name="Malmstrom R."/>
            <person name="Stieglmeier M."/>
            <person name="Klingl A."/>
            <person name="Woyke T."/>
            <person name="Ryan C.M."/>
            <person name="Banfield J.F."/>
        </authorList>
    </citation>
    <scope>NUCLEOTIDE SEQUENCE [LARGE SCALE GENOMIC DNA]</scope>
</reference>
<evidence type="ECO:0000313" key="3">
    <source>
        <dbReference type="Proteomes" id="UP000231436"/>
    </source>
</evidence>
<keyword evidence="1" id="KW-0732">Signal</keyword>
<organism evidence="2 3">
    <name type="scientific">Candidatus Uhrbacteria bacterium CG10_big_fil_rev_8_21_14_0_10_48_16</name>
    <dbReference type="NCBI Taxonomy" id="1975038"/>
    <lineage>
        <taxon>Bacteria</taxon>
        <taxon>Candidatus Uhriibacteriota</taxon>
    </lineage>
</organism>
<comment type="caution">
    <text evidence="2">The sequence shown here is derived from an EMBL/GenBank/DDBJ whole genome shotgun (WGS) entry which is preliminary data.</text>
</comment>
<gene>
    <name evidence="2" type="ORF">COV05_00325</name>
</gene>
<dbReference type="PROSITE" id="PS51257">
    <property type="entry name" value="PROKAR_LIPOPROTEIN"/>
    <property type="match status" value="1"/>
</dbReference>
<name>A0A2M8LIE2_9BACT</name>
<protein>
    <recommendedName>
        <fullName evidence="4">Lipoprotein</fullName>
    </recommendedName>
</protein>
<evidence type="ECO:0000256" key="1">
    <source>
        <dbReference type="SAM" id="SignalP"/>
    </source>
</evidence>
<proteinExistence type="predicted"/>
<evidence type="ECO:0000313" key="2">
    <source>
        <dbReference type="EMBL" id="PJE77211.1"/>
    </source>
</evidence>
<dbReference type="EMBL" id="PFEU01000003">
    <property type="protein sequence ID" value="PJE77211.1"/>
    <property type="molecule type" value="Genomic_DNA"/>
</dbReference>
<dbReference type="AlphaFoldDB" id="A0A2M8LIE2"/>
<feature type="signal peptide" evidence="1">
    <location>
        <begin position="1"/>
        <end position="21"/>
    </location>
</feature>